<dbReference type="AlphaFoldDB" id="A0A1C6Z639"/>
<dbReference type="RefSeq" id="WP_072310275.1">
    <property type="nucleotide sequence ID" value="NZ_FMIQ01000075.1"/>
</dbReference>
<dbReference type="EMBL" id="FMIQ01000075">
    <property type="protein sequence ID" value="SCM54652.1"/>
    <property type="molecule type" value="Genomic_DNA"/>
</dbReference>
<dbReference type="Pfam" id="PF05488">
    <property type="entry name" value="PAAR_motif"/>
    <property type="match status" value="1"/>
</dbReference>
<dbReference type="Proteomes" id="UP000094844">
    <property type="component" value="Unassembled WGS sequence"/>
</dbReference>
<dbReference type="OrthoDB" id="9204728at2"/>
<dbReference type="CDD" id="cd14744">
    <property type="entry name" value="PAAR_CT_2"/>
    <property type="match status" value="1"/>
</dbReference>
<protein>
    <submittedName>
        <fullName evidence="1">Zn-binding Pro-Ala-Ala-Arg (PAAR) domain-containing protein, incolved in TypeVI secretion</fullName>
    </submittedName>
</protein>
<sequence length="92" mass="9172">MRCLITQGCPTSTGGKVLQGMVSVSIKGLPVTVLGMQASCAACKGVGAIVASGPRFVSIKGTLVALEGDIVSCACPRGSNVVLPQIVTVQAL</sequence>
<proteinExistence type="predicted"/>
<reference evidence="1 2" key="1">
    <citation type="submission" date="2016-09" db="EMBL/GenBank/DDBJ databases">
        <authorList>
            <person name="Capua I."/>
            <person name="De Benedictis P."/>
            <person name="Joannis T."/>
            <person name="Lombin L.H."/>
            <person name="Cattoli G."/>
        </authorList>
    </citation>
    <scope>NUCLEOTIDE SEQUENCE [LARGE SCALE GENOMIC DNA]</scope>
    <source>
        <strain evidence="1 2">GB001</strain>
    </source>
</reference>
<organism evidence="1 2">
    <name type="scientific">Hafnia alvei</name>
    <dbReference type="NCBI Taxonomy" id="569"/>
    <lineage>
        <taxon>Bacteria</taxon>
        <taxon>Pseudomonadati</taxon>
        <taxon>Pseudomonadota</taxon>
        <taxon>Gammaproteobacteria</taxon>
        <taxon>Enterobacterales</taxon>
        <taxon>Hafniaceae</taxon>
        <taxon>Hafnia</taxon>
    </lineage>
</organism>
<dbReference type="InterPro" id="IPR008727">
    <property type="entry name" value="PAAR_motif"/>
</dbReference>
<accession>A0A1C6Z639</accession>
<evidence type="ECO:0000313" key="1">
    <source>
        <dbReference type="EMBL" id="SCM54652.1"/>
    </source>
</evidence>
<evidence type="ECO:0000313" key="2">
    <source>
        <dbReference type="Proteomes" id="UP000094844"/>
    </source>
</evidence>
<gene>
    <name evidence="1" type="ORF">BN1044_04162</name>
</gene>
<dbReference type="Gene3D" id="2.60.200.60">
    <property type="match status" value="1"/>
</dbReference>
<name>A0A1C6Z639_HAFAL</name>